<feature type="region of interest" description="Disordered" evidence="1">
    <location>
        <begin position="911"/>
        <end position="934"/>
    </location>
</feature>
<feature type="region of interest" description="Disordered" evidence="1">
    <location>
        <begin position="411"/>
        <end position="459"/>
    </location>
</feature>
<dbReference type="EnsemblMetazoa" id="SCAU007835-RB">
    <property type="protein sequence ID" value="SCAU007835-PB"/>
    <property type="gene ID" value="SCAU007835"/>
</dbReference>
<evidence type="ECO:0000313" key="3">
    <source>
        <dbReference type="Proteomes" id="UP000095300"/>
    </source>
</evidence>
<reference evidence="2" key="2">
    <citation type="submission" date="2020-05" db="UniProtKB">
        <authorList>
            <consortium name="EnsemblMetazoa"/>
        </authorList>
    </citation>
    <scope>IDENTIFICATION</scope>
    <source>
        <strain evidence="2">USDA</strain>
    </source>
</reference>
<dbReference type="InterPro" id="IPR026065">
    <property type="entry name" value="FAM60A"/>
</dbReference>
<dbReference type="Pfam" id="PF15396">
    <property type="entry name" value="FAM60A"/>
    <property type="match status" value="1"/>
</dbReference>
<evidence type="ECO:0000256" key="1">
    <source>
        <dbReference type="SAM" id="MobiDB-lite"/>
    </source>
</evidence>
<feature type="region of interest" description="Disordered" evidence="1">
    <location>
        <begin position="79"/>
        <end position="117"/>
    </location>
</feature>
<organism evidence="2 3">
    <name type="scientific">Stomoxys calcitrans</name>
    <name type="common">Stable fly</name>
    <name type="synonym">Conops calcitrans</name>
    <dbReference type="NCBI Taxonomy" id="35570"/>
    <lineage>
        <taxon>Eukaryota</taxon>
        <taxon>Metazoa</taxon>
        <taxon>Ecdysozoa</taxon>
        <taxon>Arthropoda</taxon>
        <taxon>Hexapoda</taxon>
        <taxon>Insecta</taxon>
        <taxon>Pterygota</taxon>
        <taxon>Neoptera</taxon>
        <taxon>Endopterygota</taxon>
        <taxon>Diptera</taxon>
        <taxon>Brachycera</taxon>
        <taxon>Muscomorpha</taxon>
        <taxon>Muscoidea</taxon>
        <taxon>Muscidae</taxon>
        <taxon>Stomoxys</taxon>
    </lineage>
</organism>
<reference evidence="3" key="1">
    <citation type="submission" date="2015-05" db="EMBL/GenBank/DDBJ databases">
        <authorList>
            <person name="Wilson R.K."/>
            <person name="Warren W.C."/>
            <person name="Olafson P."/>
        </authorList>
    </citation>
    <scope>NUCLEOTIDE SEQUENCE [LARGE SCALE GENOMIC DNA]</scope>
    <source>
        <strain evidence="3">USDA</strain>
    </source>
</reference>
<dbReference type="GO" id="GO:0030336">
    <property type="term" value="P:negative regulation of cell migration"/>
    <property type="evidence" value="ECO:0007669"/>
    <property type="project" value="TreeGrafter"/>
</dbReference>
<sequence>MFNFHKPRTYRSAEGCCICRAKSSSSRFTDSRKYERDTMQCFDLKYPRQGEICNACVLLVKRYKRLPVGSKRNWSHVVDARAGPGSSKIQTKYKGERTSSRSHSTSNSATTCPPSSSSCISNTSACSSPNIIANGHPMSFLPEKFSKIFKKSKKIKESSSTSSLSSNSSTSSSSAKRKSSNNGWSHTGNGVNLNSLPTTPDSLDSDYEDSRINGSSSLGTVVHFQTQTRASAFRAQAAAEARKRVLKLGSKRRKLLKPRKNRRLTSHEESVQFYDDEEWREKKSCCGLFYECPTLSGAILLDVANYKPCDKHISLKCPRAAEESTGNDAKENMSANAATPKPLLHSIPVVVQLQPSAQTSSMMHSASSPCVSAVTNVPMSTPPPTALTITKSTPVLKKHHLFFKRQSESFPQGDMVTTSTSTATSNYYSSNNSVSNTKTESDYNNHHHSAAEQQQQQHHTLAQQYPNLQSTTNIFQRRNEHANTSTASSNGSSITSSVATALSISVSTVAASMPTSASPSPLFTSMPQMPKHSLAKVTTISPPHTAATMPPQNKSGFLHKIKADTGKIVKHSLDKFNTAVRLKTSDLNDMKPIIKTIDKSLIAAKPPTMANIQSLNVTPATTATPYHTLSSYNSVAQPTLTTASLSAASPTSSTSSTKFSDNSSDSGFDENMLLDRKSASPLQEDCEKKLLSRHGVQTMFLASGVQIQGQPQNLVLTGNEVAAKILQNRKYSSIPPISPVPVSSNARILATNHPTTTAVKIAQISTGNGGGIGALPLTSTSLSHSSSVMSSAAAQAKMRAIYNNSNTIQHENGITTIVPASSLAASTQLAAMQNINIAPSTVTITPAPTTTQFNGQNIISRKLTAASIINLQSNSPSNTTQHLSNSGNNLSSSTATNQKIILLKTSPTNSHAISTSSTAGGSKFSTTASGGGAR</sequence>
<dbReference type="EnsemblMetazoa" id="SCAU007835-RC">
    <property type="protein sequence ID" value="SCAU007835-PC"/>
    <property type="gene ID" value="SCAU007835"/>
</dbReference>
<protein>
    <recommendedName>
        <fullName evidence="4">Protein FAM60A</fullName>
    </recommendedName>
</protein>
<feature type="compositionally biased region" description="Low complexity" evidence="1">
    <location>
        <begin position="416"/>
        <end position="438"/>
    </location>
</feature>
<name>A0A1I8PGI0_STOCA</name>
<feature type="compositionally biased region" description="Low complexity" evidence="1">
    <location>
        <begin position="158"/>
        <end position="174"/>
    </location>
</feature>
<feature type="compositionally biased region" description="Polar residues" evidence="1">
    <location>
        <begin position="911"/>
        <end position="928"/>
    </location>
</feature>
<dbReference type="EnsemblMetazoa" id="SCAU007835-RA">
    <property type="protein sequence ID" value="SCAU007835-PA"/>
    <property type="gene ID" value="SCAU007835"/>
</dbReference>
<accession>A0A1I8PGI0</accession>
<dbReference type="GO" id="GO:0070822">
    <property type="term" value="C:Sin3-type complex"/>
    <property type="evidence" value="ECO:0007669"/>
    <property type="project" value="TreeGrafter"/>
</dbReference>
<feature type="region of interest" description="Disordered" evidence="1">
    <location>
        <begin position="156"/>
        <end position="210"/>
    </location>
</feature>
<evidence type="ECO:0008006" key="4">
    <source>
        <dbReference type="Google" id="ProtNLM"/>
    </source>
</evidence>
<dbReference type="PANTHER" id="PTHR13422:SF12">
    <property type="entry name" value="SIN3-HDAC COMPLEX-ASSOCIATED FACTOR"/>
    <property type="match status" value="1"/>
</dbReference>
<feature type="compositionally biased region" description="Polar residues" evidence="1">
    <location>
        <begin position="182"/>
        <end position="202"/>
    </location>
</feature>
<feature type="compositionally biased region" description="Low complexity" evidence="1">
    <location>
        <begin position="646"/>
        <end position="666"/>
    </location>
</feature>
<dbReference type="KEGG" id="scac:106093244"/>
<dbReference type="Proteomes" id="UP000095300">
    <property type="component" value="Unassembled WGS sequence"/>
</dbReference>
<dbReference type="PANTHER" id="PTHR13422">
    <property type="entry name" value="SIN3-HDAC COMPLEX-ASSOCIATED FACTOR"/>
    <property type="match status" value="1"/>
</dbReference>
<feature type="compositionally biased region" description="Low complexity" evidence="1">
    <location>
        <begin position="101"/>
        <end position="117"/>
    </location>
</feature>
<dbReference type="STRING" id="35570.A0A1I8PGI0"/>
<feature type="region of interest" description="Disordered" evidence="1">
    <location>
        <begin position="646"/>
        <end position="671"/>
    </location>
</feature>
<gene>
    <name evidence="2" type="primary">106093244</name>
</gene>
<proteinExistence type="predicted"/>
<keyword evidence="3" id="KW-1185">Reference proteome</keyword>
<dbReference type="OrthoDB" id="10023333at2759"/>
<dbReference type="AlphaFoldDB" id="A0A1I8PGI0"/>
<evidence type="ECO:0000313" key="2">
    <source>
        <dbReference type="EnsemblMetazoa" id="SCAU007835-PA"/>
    </source>
</evidence>
<dbReference type="VEuPathDB" id="VectorBase:SCAU007835"/>